<evidence type="ECO:0000256" key="1">
    <source>
        <dbReference type="SAM" id="MobiDB-lite"/>
    </source>
</evidence>
<feature type="region of interest" description="Disordered" evidence="1">
    <location>
        <begin position="78"/>
        <end position="125"/>
    </location>
</feature>
<organism evidence="2 3">
    <name type="scientific">Pleurodeles waltl</name>
    <name type="common">Iberian ribbed newt</name>
    <dbReference type="NCBI Taxonomy" id="8319"/>
    <lineage>
        <taxon>Eukaryota</taxon>
        <taxon>Metazoa</taxon>
        <taxon>Chordata</taxon>
        <taxon>Craniata</taxon>
        <taxon>Vertebrata</taxon>
        <taxon>Euteleostomi</taxon>
        <taxon>Amphibia</taxon>
        <taxon>Batrachia</taxon>
        <taxon>Caudata</taxon>
        <taxon>Salamandroidea</taxon>
        <taxon>Salamandridae</taxon>
        <taxon>Pleurodelinae</taxon>
        <taxon>Pleurodeles</taxon>
    </lineage>
</organism>
<protein>
    <submittedName>
        <fullName evidence="2">Uncharacterized protein</fullName>
    </submittedName>
</protein>
<comment type="caution">
    <text evidence="2">The sequence shown here is derived from an EMBL/GenBank/DDBJ whole genome shotgun (WGS) entry which is preliminary data.</text>
</comment>
<dbReference type="EMBL" id="JANPWB010000004">
    <property type="protein sequence ID" value="KAJ1194972.1"/>
    <property type="molecule type" value="Genomic_DNA"/>
</dbReference>
<feature type="compositionally biased region" description="Basic and acidic residues" evidence="1">
    <location>
        <begin position="98"/>
        <end position="109"/>
    </location>
</feature>
<evidence type="ECO:0000313" key="2">
    <source>
        <dbReference type="EMBL" id="KAJ1194972.1"/>
    </source>
</evidence>
<dbReference type="AlphaFoldDB" id="A0AAV7V4S3"/>
<proteinExistence type="predicted"/>
<sequence>MVVTSGAARGGRGKRSAGDSGWRWCSRRLLVGHIVYGTNKERLMQYNRFASLIAATTNIFLLGGRGGSALAAGRSLFPGRDPRTRCSRAPGPCIMSSSEKDRGLSGGKEDESEDESEVLEESPCGRWQKRKEQVLLGGGRDC</sequence>
<keyword evidence="3" id="KW-1185">Reference proteome</keyword>
<gene>
    <name evidence="2" type="ORF">NDU88_004256</name>
</gene>
<feature type="compositionally biased region" description="Acidic residues" evidence="1">
    <location>
        <begin position="110"/>
        <end position="120"/>
    </location>
</feature>
<accession>A0AAV7V4S3</accession>
<name>A0AAV7V4S3_PLEWA</name>
<feature type="region of interest" description="Disordered" evidence="1">
    <location>
        <begin position="1"/>
        <end position="20"/>
    </location>
</feature>
<reference evidence="2" key="1">
    <citation type="journal article" date="2022" name="bioRxiv">
        <title>Sequencing and chromosome-scale assembly of the giantPleurodeles waltlgenome.</title>
        <authorList>
            <person name="Brown T."/>
            <person name="Elewa A."/>
            <person name="Iarovenko S."/>
            <person name="Subramanian E."/>
            <person name="Araus A.J."/>
            <person name="Petzold A."/>
            <person name="Susuki M."/>
            <person name="Suzuki K.-i.T."/>
            <person name="Hayashi T."/>
            <person name="Toyoda A."/>
            <person name="Oliveira C."/>
            <person name="Osipova E."/>
            <person name="Leigh N.D."/>
            <person name="Simon A."/>
            <person name="Yun M.H."/>
        </authorList>
    </citation>
    <scope>NUCLEOTIDE SEQUENCE</scope>
    <source>
        <strain evidence="2">20211129_DDA</strain>
        <tissue evidence="2">Liver</tissue>
    </source>
</reference>
<evidence type="ECO:0000313" key="3">
    <source>
        <dbReference type="Proteomes" id="UP001066276"/>
    </source>
</evidence>
<dbReference type="Proteomes" id="UP001066276">
    <property type="component" value="Chromosome 2_2"/>
</dbReference>